<keyword evidence="1" id="KW-1133">Transmembrane helix</keyword>
<name>A0A850DUU5_9MICO</name>
<dbReference type="Proteomes" id="UP000539146">
    <property type="component" value="Unassembled WGS sequence"/>
</dbReference>
<dbReference type="RefSeq" id="WP_175326136.1">
    <property type="nucleotide sequence ID" value="NZ_BAAAWP010000001.1"/>
</dbReference>
<evidence type="ECO:0000313" key="3">
    <source>
        <dbReference type="Proteomes" id="UP000539146"/>
    </source>
</evidence>
<evidence type="ECO:0008006" key="4">
    <source>
        <dbReference type="Google" id="ProtNLM"/>
    </source>
</evidence>
<reference evidence="2 3" key="1">
    <citation type="submission" date="2020-05" db="EMBL/GenBank/DDBJ databases">
        <title>Genome Sequencing of Type Strains.</title>
        <authorList>
            <person name="Lemaire J.F."/>
            <person name="Inderbitzin P."/>
            <person name="Gregorio O.A."/>
            <person name="Collins S.B."/>
            <person name="Wespe N."/>
            <person name="Knight-Connoni V."/>
        </authorList>
    </citation>
    <scope>NUCLEOTIDE SEQUENCE [LARGE SCALE GENOMIC DNA]</scope>
    <source>
        <strain evidence="2 3">DSM 20512</strain>
    </source>
</reference>
<dbReference type="AlphaFoldDB" id="A0A850DUU5"/>
<organism evidence="2 3">
    <name type="scientific">Curtobacterium citreum</name>
    <dbReference type="NCBI Taxonomy" id="2036"/>
    <lineage>
        <taxon>Bacteria</taxon>
        <taxon>Bacillati</taxon>
        <taxon>Actinomycetota</taxon>
        <taxon>Actinomycetes</taxon>
        <taxon>Micrococcales</taxon>
        <taxon>Microbacteriaceae</taxon>
        <taxon>Curtobacterium</taxon>
    </lineage>
</organism>
<evidence type="ECO:0000313" key="2">
    <source>
        <dbReference type="EMBL" id="NUU28499.1"/>
    </source>
</evidence>
<accession>A0A850DUU5</accession>
<comment type="caution">
    <text evidence="2">The sequence shown here is derived from an EMBL/GenBank/DDBJ whole genome shotgun (WGS) entry which is preliminary data.</text>
</comment>
<sequence length="173" mass="19331">MSEQTNTWGGTETTKGKEPLFVVRRPRFPGVIFIGLGAVTAIIGIPGFIVQQLAGPGADGTSFGIMAVLGTLLLLFGLALGATRVDVYDRHYDVKSGFGKLRRREVDDIHTLRYATQSNGGGQRFVSLTAWNDRKKKQFMIFTNYRGYQEFTAWLAERRPKEWAECERLGIPD</sequence>
<protein>
    <recommendedName>
        <fullName evidence="4">PH domain-containing protein</fullName>
    </recommendedName>
</protein>
<keyword evidence="1" id="KW-0472">Membrane</keyword>
<dbReference type="EMBL" id="JABMCG010000105">
    <property type="protein sequence ID" value="NUU28499.1"/>
    <property type="molecule type" value="Genomic_DNA"/>
</dbReference>
<proteinExistence type="predicted"/>
<keyword evidence="1" id="KW-0812">Transmembrane</keyword>
<evidence type="ECO:0000256" key="1">
    <source>
        <dbReference type="SAM" id="Phobius"/>
    </source>
</evidence>
<feature type="transmembrane region" description="Helical" evidence="1">
    <location>
        <begin position="30"/>
        <end position="50"/>
    </location>
</feature>
<gene>
    <name evidence="2" type="ORF">HP467_10310</name>
</gene>
<feature type="transmembrane region" description="Helical" evidence="1">
    <location>
        <begin position="62"/>
        <end position="82"/>
    </location>
</feature>